<keyword evidence="4" id="KW-0378">Hydrolase</keyword>
<sequence>MRSTRFRARIAAAAFGLGLIVAGATPAIAAPAPAADEPDRSKVSPRALAAVHSAVDSAINGSAVSGIAWYTDQATGKVVVTADSTVTESLLGKVTRAVGVDPALLSVKHVKGEFRPLMGAGDAIYGAGYRCSLGFNVRSGGTYYFLTAGHCGDRAENWYTNSGQTTRIGPTAKSSFPGNDYALVRYDNTSLTHSGGYSAGDAHVGQHVTRDGSSSGTHSGTVKALNVSVKYKGSGTVRGMIQTNICAESGDSGGPLYDGSTALGITSGGSGDCSSGGTTFFQPVREALDAYGVNIY</sequence>
<dbReference type="SUPFAM" id="SSF50494">
    <property type="entry name" value="Trypsin-like serine proteases"/>
    <property type="match status" value="1"/>
</dbReference>
<evidence type="ECO:0000256" key="3">
    <source>
        <dbReference type="ARBA" id="ARBA00022729"/>
    </source>
</evidence>
<dbReference type="Gene3D" id="2.40.10.10">
    <property type="entry name" value="Trypsin-like serine proteases"/>
    <property type="match status" value="2"/>
</dbReference>
<keyword evidence="5" id="KW-0720">Serine protease</keyword>
<reference evidence="13 14" key="1">
    <citation type="submission" date="2019-06" db="EMBL/GenBank/DDBJ databases">
        <title>Sequencing the genomes of 1000 actinobacteria strains.</title>
        <authorList>
            <person name="Klenk H.-P."/>
        </authorList>
    </citation>
    <scope>NUCLEOTIDE SEQUENCE [LARGE SCALE GENOMIC DNA]</scope>
    <source>
        <strain evidence="13 14">DSM 25218</strain>
    </source>
</reference>
<dbReference type="Pfam" id="PF02983">
    <property type="entry name" value="Pro_Al_protease"/>
    <property type="match status" value="1"/>
</dbReference>
<dbReference type="InterPro" id="IPR001254">
    <property type="entry name" value="Trypsin_dom"/>
</dbReference>
<feature type="active site" description="Charge relay system" evidence="8">
    <location>
        <position position="180"/>
    </location>
</feature>
<proteinExistence type="inferred from homology"/>
<dbReference type="GO" id="GO:0006508">
    <property type="term" value="P:proteolysis"/>
    <property type="evidence" value="ECO:0007669"/>
    <property type="project" value="UniProtKB-KW"/>
</dbReference>
<dbReference type="AlphaFoldDB" id="A0A543A1W6"/>
<dbReference type="RefSeq" id="WP_141778710.1">
    <property type="nucleotide sequence ID" value="NZ_VFOV01000001.1"/>
</dbReference>
<evidence type="ECO:0000256" key="6">
    <source>
        <dbReference type="ARBA" id="ARBA00023145"/>
    </source>
</evidence>
<organism evidence="13 14">
    <name type="scientific">Nocardioides albertanoniae</name>
    <dbReference type="NCBI Taxonomy" id="1175486"/>
    <lineage>
        <taxon>Bacteria</taxon>
        <taxon>Bacillati</taxon>
        <taxon>Actinomycetota</taxon>
        <taxon>Actinomycetes</taxon>
        <taxon>Propionibacteriales</taxon>
        <taxon>Nocardioidaceae</taxon>
        <taxon>Nocardioides</taxon>
    </lineage>
</organism>
<keyword evidence="3 10" id="KW-0732">Signal</keyword>
<evidence type="ECO:0000256" key="9">
    <source>
        <dbReference type="PIRSR" id="PIRSR001134-2"/>
    </source>
</evidence>
<dbReference type="InterPro" id="IPR043504">
    <property type="entry name" value="Peptidase_S1_PA_chymotrypsin"/>
</dbReference>
<keyword evidence="6" id="KW-0865">Zymogen</keyword>
<evidence type="ECO:0000313" key="14">
    <source>
        <dbReference type="Proteomes" id="UP000320209"/>
    </source>
</evidence>
<evidence type="ECO:0000256" key="4">
    <source>
        <dbReference type="ARBA" id="ARBA00022801"/>
    </source>
</evidence>
<dbReference type="GO" id="GO:0004252">
    <property type="term" value="F:serine-type endopeptidase activity"/>
    <property type="evidence" value="ECO:0007669"/>
    <property type="project" value="InterPro"/>
</dbReference>
<dbReference type="Pfam" id="PF00089">
    <property type="entry name" value="Trypsin"/>
    <property type="match status" value="1"/>
</dbReference>
<feature type="active site" description="Charge relay system" evidence="8">
    <location>
        <position position="150"/>
    </location>
</feature>
<keyword evidence="14" id="KW-1185">Reference proteome</keyword>
<evidence type="ECO:0000256" key="5">
    <source>
        <dbReference type="ARBA" id="ARBA00022825"/>
    </source>
</evidence>
<dbReference type="InterPro" id="IPR018114">
    <property type="entry name" value="TRYPSIN_HIS"/>
</dbReference>
<dbReference type="InterPro" id="IPR033116">
    <property type="entry name" value="TRYPSIN_SER"/>
</dbReference>
<gene>
    <name evidence="13" type="ORF">FB381_0368</name>
</gene>
<feature type="disulfide bond" evidence="9">
    <location>
        <begin position="246"/>
        <end position="273"/>
    </location>
</feature>
<evidence type="ECO:0000256" key="8">
    <source>
        <dbReference type="PIRSR" id="PIRSR001134-1"/>
    </source>
</evidence>
<evidence type="ECO:0000259" key="12">
    <source>
        <dbReference type="Pfam" id="PF02983"/>
    </source>
</evidence>
<protein>
    <submittedName>
        <fullName evidence="13">Streptogrisin B</fullName>
    </submittedName>
</protein>
<name>A0A543A1W6_9ACTN</name>
<dbReference type="InterPro" id="IPR001316">
    <property type="entry name" value="Pept_S1A_streptogrisin"/>
</dbReference>
<feature type="disulfide bond" evidence="9">
    <location>
        <begin position="131"/>
        <end position="151"/>
    </location>
</feature>
<dbReference type="OrthoDB" id="3744945at2"/>
<comment type="similarity">
    <text evidence="1">Belongs to the peptidase S1 family.</text>
</comment>
<dbReference type="PROSITE" id="PS00135">
    <property type="entry name" value="TRYPSIN_SER"/>
    <property type="match status" value="1"/>
</dbReference>
<evidence type="ECO:0000313" key="13">
    <source>
        <dbReference type="EMBL" id="TQL66506.1"/>
    </source>
</evidence>
<dbReference type="CDD" id="cd21112">
    <property type="entry name" value="alphaLP-like"/>
    <property type="match status" value="1"/>
</dbReference>
<feature type="domain" description="Peptidase S1" evidence="11">
    <location>
        <begin position="142"/>
        <end position="289"/>
    </location>
</feature>
<dbReference type="PRINTS" id="PR00861">
    <property type="entry name" value="ALYTICPTASE"/>
</dbReference>
<feature type="active site" description="Charge relay system" evidence="8">
    <location>
        <position position="252"/>
    </location>
</feature>
<evidence type="ECO:0000256" key="10">
    <source>
        <dbReference type="SAM" id="SignalP"/>
    </source>
</evidence>
<evidence type="ECO:0000259" key="11">
    <source>
        <dbReference type="Pfam" id="PF00089"/>
    </source>
</evidence>
<evidence type="ECO:0000256" key="7">
    <source>
        <dbReference type="ARBA" id="ARBA00023157"/>
    </source>
</evidence>
<dbReference type="PIRSF" id="PIRSF001134">
    <property type="entry name" value="Streptogrisin"/>
    <property type="match status" value="1"/>
</dbReference>
<dbReference type="GO" id="GO:0005576">
    <property type="term" value="C:extracellular region"/>
    <property type="evidence" value="ECO:0007669"/>
    <property type="project" value="InterPro"/>
</dbReference>
<dbReference type="InterPro" id="IPR004236">
    <property type="entry name" value="Pept_S1_alpha_lytic"/>
</dbReference>
<feature type="signal peptide" evidence="10">
    <location>
        <begin position="1"/>
        <end position="29"/>
    </location>
</feature>
<evidence type="ECO:0000256" key="2">
    <source>
        <dbReference type="ARBA" id="ARBA00022670"/>
    </source>
</evidence>
<evidence type="ECO:0000256" key="1">
    <source>
        <dbReference type="ARBA" id="ARBA00007664"/>
    </source>
</evidence>
<comment type="caution">
    <text evidence="13">The sequence shown here is derived from an EMBL/GenBank/DDBJ whole genome shotgun (WGS) entry which is preliminary data.</text>
</comment>
<accession>A0A543A1W6</accession>
<keyword evidence="2" id="KW-0645">Protease</keyword>
<dbReference type="PROSITE" id="PS00134">
    <property type="entry name" value="TRYPSIN_HIS"/>
    <property type="match status" value="1"/>
</dbReference>
<feature type="chain" id="PRO_5021876196" evidence="10">
    <location>
        <begin position="30"/>
        <end position="296"/>
    </location>
</feature>
<dbReference type="EMBL" id="VFOV01000001">
    <property type="protein sequence ID" value="TQL66506.1"/>
    <property type="molecule type" value="Genomic_DNA"/>
</dbReference>
<keyword evidence="7 9" id="KW-1015">Disulfide bond</keyword>
<dbReference type="Proteomes" id="UP000320209">
    <property type="component" value="Unassembled WGS sequence"/>
</dbReference>
<dbReference type="InterPro" id="IPR009003">
    <property type="entry name" value="Peptidase_S1_PA"/>
</dbReference>
<feature type="domain" description="Peptidase S1A alpha-lytic prodomain" evidence="12">
    <location>
        <begin position="47"/>
        <end position="101"/>
    </location>
</feature>